<dbReference type="AlphaFoldDB" id="A0A2K1R5X4"/>
<reference evidence="3" key="1">
    <citation type="journal article" date="2006" name="Science">
        <title>The genome of black cottonwood, Populus trichocarpa (Torr. &amp; Gray).</title>
        <authorList>
            <person name="Tuskan G.A."/>
            <person name="Difazio S."/>
            <person name="Jansson S."/>
            <person name="Bohlmann J."/>
            <person name="Grigoriev I."/>
            <person name="Hellsten U."/>
            <person name="Putnam N."/>
            <person name="Ralph S."/>
            <person name="Rombauts S."/>
            <person name="Salamov A."/>
            <person name="Schein J."/>
            <person name="Sterck L."/>
            <person name="Aerts A."/>
            <person name="Bhalerao R.R."/>
            <person name="Bhalerao R.P."/>
            <person name="Blaudez D."/>
            <person name="Boerjan W."/>
            <person name="Brun A."/>
            <person name="Brunner A."/>
            <person name="Busov V."/>
            <person name="Campbell M."/>
            <person name="Carlson J."/>
            <person name="Chalot M."/>
            <person name="Chapman J."/>
            <person name="Chen G.L."/>
            <person name="Cooper D."/>
            <person name="Coutinho P.M."/>
            <person name="Couturier J."/>
            <person name="Covert S."/>
            <person name="Cronk Q."/>
            <person name="Cunningham R."/>
            <person name="Davis J."/>
            <person name="Degroeve S."/>
            <person name="Dejardin A."/>
            <person name="Depamphilis C."/>
            <person name="Detter J."/>
            <person name="Dirks B."/>
            <person name="Dubchak I."/>
            <person name="Duplessis S."/>
            <person name="Ehlting J."/>
            <person name="Ellis B."/>
            <person name="Gendler K."/>
            <person name="Goodstein D."/>
            <person name="Gribskov M."/>
            <person name="Grimwood J."/>
            <person name="Groover A."/>
            <person name="Gunter L."/>
            <person name="Hamberger B."/>
            <person name="Heinze B."/>
            <person name="Helariutta Y."/>
            <person name="Henrissat B."/>
            <person name="Holligan D."/>
            <person name="Holt R."/>
            <person name="Huang W."/>
            <person name="Islam-Faridi N."/>
            <person name="Jones S."/>
            <person name="Jones-Rhoades M."/>
            <person name="Jorgensen R."/>
            <person name="Joshi C."/>
            <person name="Kangasjarvi J."/>
            <person name="Karlsson J."/>
            <person name="Kelleher C."/>
            <person name="Kirkpatrick R."/>
            <person name="Kirst M."/>
            <person name="Kohler A."/>
            <person name="Kalluri U."/>
            <person name="Larimer F."/>
            <person name="Leebens-Mack J."/>
            <person name="Leple J.C."/>
            <person name="Locascio P."/>
            <person name="Lou Y."/>
            <person name="Lucas S."/>
            <person name="Martin F."/>
            <person name="Montanini B."/>
            <person name="Napoli C."/>
            <person name="Nelson D.R."/>
            <person name="Nelson C."/>
            <person name="Nieminen K."/>
            <person name="Nilsson O."/>
            <person name="Pereda V."/>
            <person name="Peter G."/>
            <person name="Philippe R."/>
            <person name="Pilate G."/>
            <person name="Poliakov A."/>
            <person name="Razumovskaya J."/>
            <person name="Richardson P."/>
            <person name="Rinaldi C."/>
            <person name="Ritland K."/>
            <person name="Rouze P."/>
            <person name="Ryaboy D."/>
            <person name="Schmutz J."/>
            <person name="Schrader J."/>
            <person name="Segerman B."/>
            <person name="Shin H."/>
            <person name="Siddiqui A."/>
            <person name="Sterky F."/>
            <person name="Terry A."/>
            <person name="Tsai C.J."/>
            <person name="Uberbacher E."/>
            <person name="Unneberg P."/>
            <person name="Vahala J."/>
            <person name="Wall K."/>
            <person name="Wessler S."/>
            <person name="Yang G."/>
            <person name="Yin T."/>
            <person name="Douglas C."/>
            <person name="Marra M."/>
            <person name="Sandberg G."/>
            <person name="Van de Peer Y."/>
            <person name="Rokhsar D."/>
        </authorList>
    </citation>
    <scope>NUCLEOTIDE SEQUENCE [LARGE SCALE GENOMIC DNA]</scope>
    <source>
        <strain evidence="3">Nisqually-1</strain>
    </source>
</reference>
<feature type="coiled-coil region" evidence="1">
    <location>
        <begin position="139"/>
        <end position="166"/>
    </location>
</feature>
<sequence>MEVQMRKPLKVLVNMKLQEIGHRLLQQCISQSVVNIGLILTEPSMESSNVDGLEPYTGMTFPSLDDARDSVVNMPSGQRRPSRCKALTEKRQSSSSTSIYKRTVQSHDKLCKFVQEHNHKLMTHCKFLGELPAKSILGEEEKDKKIQDLYDELQREREQSAAFQQQLSMIIQDLKEHEEFMSLRVEDIVNTLKEIELGDL</sequence>
<dbReference type="InParanoid" id="A0A2K1R5X4"/>
<keyword evidence="1" id="KW-0175">Coiled coil</keyword>
<evidence type="ECO:0000256" key="1">
    <source>
        <dbReference type="SAM" id="Coils"/>
    </source>
</evidence>
<reference evidence="3" key="2">
    <citation type="submission" date="2017-07" db="EMBL/GenBank/DDBJ databases">
        <title>WGS assembly of Populus trichocarpa.</title>
        <authorList>
            <person name="Tuskan G."/>
            <person name="Difazio S."/>
            <person name="Jansson S."/>
            <person name="Bohlmann J."/>
            <person name="Grigoriev I."/>
            <person name="Hellsten U."/>
            <person name="Putnam N."/>
            <person name="Ralph S."/>
            <person name="Rombauts S."/>
            <person name="Salamov A."/>
            <person name="Schein J."/>
            <person name="Sterck L."/>
            <person name="Aerts A."/>
            <person name="Bhalerao R."/>
            <person name="Bhalerao R."/>
            <person name="Blaudez D."/>
            <person name="Boerjan W."/>
            <person name="Brun A."/>
            <person name="Brunner A."/>
            <person name="Busov V."/>
            <person name="Campbell M."/>
            <person name="Carlson J."/>
            <person name="Chalot M."/>
            <person name="Chapman J."/>
            <person name="Chen G."/>
            <person name="Cooper D."/>
            <person name="Coutinho P."/>
            <person name="Couturier J."/>
            <person name="Covert S."/>
            <person name="Cronk Q."/>
            <person name="Cunningham R."/>
            <person name="Davis J."/>
            <person name="Degroeve S."/>
            <person name="Dejardin A."/>
            <person name="Depamphilis C."/>
            <person name="Detter J."/>
            <person name="Dirks B."/>
            <person name="Dubchak I."/>
            <person name="Duplessis S."/>
            <person name="Ehlting J."/>
            <person name="Ellis B."/>
            <person name="Gendler K."/>
            <person name="Goodstein D."/>
            <person name="Gribskov M."/>
            <person name="Grimwood J."/>
            <person name="Groover A."/>
            <person name="Gunter L."/>
            <person name="Hamberger B."/>
            <person name="Heinze B."/>
            <person name="Helariutta Y."/>
            <person name="Henrissat B."/>
            <person name="Holligan D."/>
            <person name="Holt R."/>
            <person name="Huang W."/>
            <person name="Islam-Faridi N."/>
            <person name="Jones S."/>
            <person name="Jones-Rhoades M."/>
            <person name="Jorgensen R."/>
            <person name="Joshi C."/>
            <person name="Kangasjarvi J."/>
            <person name="Karlsson J."/>
            <person name="Kelleher C."/>
            <person name="Kirkpatrick R."/>
            <person name="Kirst M."/>
            <person name="Kohler A."/>
            <person name="Kalluri U."/>
            <person name="Larimer F."/>
            <person name="Leebens-Mack J."/>
            <person name="Leple J."/>
            <person name="Locascio P."/>
            <person name="Lou Y."/>
            <person name="Lucas S."/>
            <person name="Martin F."/>
            <person name="Montanini B."/>
            <person name="Napoli C."/>
            <person name="Nelson D."/>
            <person name="Nelson C."/>
            <person name="Nieminen K."/>
            <person name="Nilsson O."/>
            <person name="Pereda V."/>
            <person name="Peter G."/>
            <person name="Philippe R."/>
            <person name="Pilate G."/>
            <person name="Poliakov A."/>
            <person name="Razumovskaya J."/>
            <person name="Richardson P."/>
            <person name="Rinaldi C."/>
            <person name="Ritland K."/>
            <person name="Rouze P."/>
            <person name="Ryaboy D."/>
            <person name="Schmutz J."/>
            <person name="Schrader J."/>
            <person name="Segerman B."/>
            <person name="Shin H."/>
            <person name="Siddiqui A."/>
            <person name="Sterky F."/>
            <person name="Terry A."/>
            <person name="Tsai C."/>
            <person name="Uberbacher E."/>
            <person name="Unneberg P."/>
            <person name="Vahala J."/>
            <person name="Wall K."/>
            <person name="Wessler S."/>
            <person name="Yang G."/>
            <person name="Yin T."/>
            <person name="Douglas C."/>
            <person name="Marra M."/>
            <person name="Sandberg G."/>
            <person name="Van De Peer Y."/>
            <person name="Rokhsar D."/>
        </authorList>
    </citation>
    <scope>NUCLEOTIDE SEQUENCE</scope>
    <source>
        <strain evidence="3">Nisqually-1</strain>
    </source>
</reference>
<protein>
    <submittedName>
        <fullName evidence="3">Uncharacterized protein</fullName>
    </submittedName>
</protein>
<evidence type="ECO:0000256" key="2">
    <source>
        <dbReference type="SAM" id="MobiDB-lite"/>
    </source>
</evidence>
<proteinExistence type="predicted"/>
<feature type="region of interest" description="Disordered" evidence="2">
    <location>
        <begin position="73"/>
        <end position="99"/>
    </location>
</feature>
<dbReference type="EMBL" id="KZ623457">
    <property type="protein sequence ID" value="PNS22685.1"/>
    <property type="molecule type" value="Genomic_DNA"/>
</dbReference>
<accession>A0A2K1R5X4</accession>
<evidence type="ECO:0000313" key="3">
    <source>
        <dbReference type="EMBL" id="PNS22685.1"/>
    </source>
</evidence>
<organism evidence="3">
    <name type="scientific">Populus trichocarpa</name>
    <name type="common">Western balsam poplar</name>
    <name type="synonym">Populus balsamifera subsp. trichocarpa</name>
    <dbReference type="NCBI Taxonomy" id="3694"/>
    <lineage>
        <taxon>Eukaryota</taxon>
        <taxon>Viridiplantae</taxon>
        <taxon>Streptophyta</taxon>
        <taxon>Embryophyta</taxon>
        <taxon>Tracheophyta</taxon>
        <taxon>Spermatophyta</taxon>
        <taxon>Magnoliopsida</taxon>
        <taxon>eudicotyledons</taxon>
        <taxon>Gunneridae</taxon>
        <taxon>Pentapetalae</taxon>
        <taxon>rosids</taxon>
        <taxon>fabids</taxon>
        <taxon>Malpighiales</taxon>
        <taxon>Salicaceae</taxon>
        <taxon>Saliceae</taxon>
        <taxon>Populus</taxon>
    </lineage>
</organism>
<name>A0A2K1R5X4_POPTR</name>
<gene>
    <name evidence="3" type="ORF">POPTR_T124800</name>
</gene>
<dbReference type="STRING" id="3694.A0A2K1R5X4"/>